<dbReference type="Proteomes" id="UP000523000">
    <property type="component" value="Unassembled WGS sequence"/>
</dbReference>
<protein>
    <recommendedName>
        <fullName evidence="5">DUF3099 domain-containing protein</fullName>
    </recommendedName>
</protein>
<reference evidence="3 4" key="1">
    <citation type="submission" date="2020-08" db="EMBL/GenBank/DDBJ databases">
        <title>Sequencing the genomes of 1000 actinobacteria strains.</title>
        <authorList>
            <person name="Klenk H.-P."/>
        </authorList>
    </citation>
    <scope>NUCLEOTIDE SEQUENCE [LARGE SCALE GENOMIC DNA]</scope>
    <source>
        <strain evidence="3 4">DSM 22826</strain>
    </source>
</reference>
<sequence>MQQPHGPKVHRITDADESRSADMHSRMVKYTISMSVRLACFIAAFIFDGWLRWALFAGAAVLPYIAVVLANGGADHSKRGEASWMNDGGPRNSLGPAGSSTAADPANPDTPDGSGASAGPAEDSPLREEDDPVEGIVLEGLLLEDLEENPHKPHRGQQHGPHGPAAADGGAA</sequence>
<proteinExistence type="predicted"/>
<feature type="transmembrane region" description="Helical" evidence="2">
    <location>
        <begin position="53"/>
        <end position="74"/>
    </location>
</feature>
<feature type="region of interest" description="Disordered" evidence="1">
    <location>
        <begin position="1"/>
        <end position="20"/>
    </location>
</feature>
<dbReference type="InterPro" id="IPR021449">
    <property type="entry name" value="DUF3099"/>
</dbReference>
<name>A0A839QM45_9MICC</name>
<keyword evidence="2" id="KW-0472">Membrane</keyword>
<comment type="caution">
    <text evidence="3">The sequence shown here is derived from an EMBL/GenBank/DDBJ whole genome shotgun (WGS) entry which is preliminary data.</text>
</comment>
<evidence type="ECO:0000256" key="2">
    <source>
        <dbReference type="SAM" id="Phobius"/>
    </source>
</evidence>
<dbReference type="AlphaFoldDB" id="A0A839QM45"/>
<feature type="compositionally biased region" description="Low complexity" evidence="1">
    <location>
        <begin position="159"/>
        <end position="172"/>
    </location>
</feature>
<dbReference type="RefSeq" id="WP_183512857.1">
    <property type="nucleotide sequence ID" value="NZ_BAABGK010000018.1"/>
</dbReference>
<keyword evidence="2" id="KW-0812">Transmembrane</keyword>
<feature type="compositionally biased region" description="Basic and acidic residues" evidence="1">
    <location>
        <begin position="11"/>
        <end position="20"/>
    </location>
</feature>
<gene>
    <name evidence="3" type="ORF">E9229_003556</name>
</gene>
<evidence type="ECO:0000313" key="3">
    <source>
        <dbReference type="EMBL" id="MBB2997309.1"/>
    </source>
</evidence>
<evidence type="ECO:0008006" key="5">
    <source>
        <dbReference type="Google" id="ProtNLM"/>
    </source>
</evidence>
<dbReference type="Pfam" id="PF11298">
    <property type="entry name" value="DUF3099"/>
    <property type="match status" value="1"/>
</dbReference>
<evidence type="ECO:0000313" key="4">
    <source>
        <dbReference type="Proteomes" id="UP000523000"/>
    </source>
</evidence>
<feature type="transmembrane region" description="Helical" evidence="2">
    <location>
        <begin position="27"/>
        <end position="47"/>
    </location>
</feature>
<evidence type="ECO:0000256" key="1">
    <source>
        <dbReference type="SAM" id="MobiDB-lite"/>
    </source>
</evidence>
<dbReference type="EMBL" id="JACHVS010000002">
    <property type="protein sequence ID" value="MBB2997309.1"/>
    <property type="molecule type" value="Genomic_DNA"/>
</dbReference>
<feature type="region of interest" description="Disordered" evidence="1">
    <location>
        <begin position="75"/>
        <end position="172"/>
    </location>
</feature>
<keyword evidence="4" id="KW-1185">Reference proteome</keyword>
<organism evidence="3 4">
    <name type="scientific">Paeniglutamicibacter cryotolerans</name>
    <dbReference type="NCBI Taxonomy" id="670079"/>
    <lineage>
        <taxon>Bacteria</taxon>
        <taxon>Bacillati</taxon>
        <taxon>Actinomycetota</taxon>
        <taxon>Actinomycetes</taxon>
        <taxon>Micrococcales</taxon>
        <taxon>Micrococcaceae</taxon>
        <taxon>Paeniglutamicibacter</taxon>
    </lineage>
</organism>
<accession>A0A839QM45</accession>
<keyword evidence="2" id="KW-1133">Transmembrane helix</keyword>